<keyword evidence="6" id="KW-1185">Reference proteome</keyword>
<dbReference type="PANTHER" id="PTHR24346:SF51">
    <property type="entry name" value="PAS DOMAIN-CONTAINING SERINE_THREONINE-PROTEIN KINASE"/>
    <property type="match status" value="1"/>
</dbReference>
<dbReference type="PANTHER" id="PTHR24346">
    <property type="entry name" value="MAP/MICROTUBULE AFFINITY-REGULATING KINASE"/>
    <property type="match status" value="1"/>
</dbReference>
<dbReference type="GO" id="GO:0035556">
    <property type="term" value="P:intracellular signal transduction"/>
    <property type="evidence" value="ECO:0007669"/>
    <property type="project" value="TreeGrafter"/>
</dbReference>
<sequence length="596" mass="63294">MHIPLPESSLDMHAHAHEHSLSLNRHPLSLDVGVANANATNPGHSTSSRFLPSSATPPHVPATPGSTYSTLTAMHPPRTPSLFSMQYSGRSHLFGAALHPEFLASVDLTEEVLGIGSQAVVLRGTLRPGHPQAGMPVAVKFIFRSRGMAKQVRQAFEASGLAGLGGHGGSGGSASSTSSSSGGGGGAGGGGGGSDTSSPPPILDMHYELTPQSPRIKEMPTEIRVLSTLSHPNLIRYIAHFTDATFYYLILELAGPLVAWSECVADHAWNTEAPQRGFGDAMSAPGSPRLGSRSMSSVSLASLAAALSPANAMGPGMAPPALAHRGSTSLTLPESAAIWGELALLASPAVTSPVHESFASYLSNELELPPLPLWKTSRDLFECLDRFGPFCEDRARLVFAQLVDVVAYLHANNICHRDLKDENILINDRLEIKLIDFGSATTLDSMQHGSFGTECYNAPEAVKSERKPCTRHTSGTCALCYDAAKAECWALGVVLYVMLNVSTPYDSAQDSLILPAKPYRRPLSEAVKTVISRLLRREPEKRWGIKDVQECKWLKGVKPLRPLTASGAAAGGVDPAHVQNALGLVAEHHGEGSFSR</sequence>
<dbReference type="GO" id="GO:0004674">
    <property type="term" value="F:protein serine/threonine kinase activity"/>
    <property type="evidence" value="ECO:0007669"/>
    <property type="project" value="TreeGrafter"/>
</dbReference>
<feature type="domain" description="Protein kinase" evidence="4">
    <location>
        <begin position="107"/>
        <end position="554"/>
    </location>
</feature>
<keyword evidence="5" id="KW-0418">Kinase</keyword>
<feature type="compositionally biased region" description="Gly residues" evidence="3">
    <location>
        <begin position="181"/>
        <end position="194"/>
    </location>
</feature>
<dbReference type="EMBL" id="MCFL01000022">
    <property type="protein sequence ID" value="ORZ35445.1"/>
    <property type="molecule type" value="Genomic_DNA"/>
</dbReference>
<feature type="region of interest" description="Disordered" evidence="3">
    <location>
        <begin position="34"/>
        <end position="65"/>
    </location>
</feature>
<evidence type="ECO:0000259" key="4">
    <source>
        <dbReference type="PROSITE" id="PS50011"/>
    </source>
</evidence>
<dbReference type="OrthoDB" id="5560894at2759"/>
<comment type="caution">
    <text evidence="5">The sequence shown here is derived from an EMBL/GenBank/DDBJ whole genome shotgun (WGS) entry which is preliminary data.</text>
</comment>
<keyword evidence="5" id="KW-0808">Transferase</keyword>
<feature type="compositionally biased region" description="Polar residues" evidence="3">
    <location>
        <begin position="37"/>
        <end position="56"/>
    </location>
</feature>
<dbReference type="Pfam" id="PF00069">
    <property type="entry name" value="Pkinase"/>
    <property type="match status" value="1"/>
</dbReference>
<dbReference type="PROSITE" id="PS00108">
    <property type="entry name" value="PROTEIN_KINASE_ST"/>
    <property type="match status" value="1"/>
</dbReference>
<gene>
    <name evidence="5" type="ORF">BCR44DRAFT_66186</name>
</gene>
<organism evidence="5 6">
    <name type="scientific">Catenaria anguillulae PL171</name>
    <dbReference type="NCBI Taxonomy" id="765915"/>
    <lineage>
        <taxon>Eukaryota</taxon>
        <taxon>Fungi</taxon>
        <taxon>Fungi incertae sedis</taxon>
        <taxon>Blastocladiomycota</taxon>
        <taxon>Blastocladiomycetes</taxon>
        <taxon>Blastocladiales</taxon>
        <taxon>Catenariaceae</taxon>
        <taxon>Catenaria</taxon>
    </lineage>
</organism>
<dbReference type="Gene3D" id="1.10.510.10">
    <property type="entry name" value="Transferase(Phosphotransferase) domain 1"/>
    <property type="match status" value="1"/>
</dbReference>
<evidence type="ECO:0000256" key="2">
    <source>
        <dbReference type="ARBA" id="ARBA00022840"/>
    </source>
</evidence>
<dbReference type="SUPFAM" id="SSF56112">
    <property type="entry name" value="Protein kinase-like (PK-like)"/>
    <property type="match status" value="2"/>
</dbReference>
<evidence type="ECO:0000256" key="3">
    <source>
        <dbReference type="SAM" id="MobiDB-lite"/>
    </source>
</evidence>
<dbReference type="GO" id="GO:0005829">
    <property type="term" value="C:cytosol"/>
    <property type="evidence" value="ECO:0007669"/>
    <property type="project" value="TreeGrafter"/>
</dbReference>
<proteinExistence type="predicted"/>
<reference evidence="5 6" key="1">
    <citation type="submission" date="2016-07" db="EMBL/GenBank/DDBJ databases">
        <title>Pervasive Adenine N6-methylation of Active Genes in Fungi.</title>
        <authorList>
            <consortium name="DOE Joint Genome Institute"/>
            <person name="Mondo S.J."/>
            <person name="Dannebaum R.O."/>
            <person name="Kuo R.C."/>
            <person name="Labutti K."/>
            <person name="Haridas S."/>
            <person name="Kuo A."/>
            <person name="Salamov A."/>
            <person name="Ahrendt S.R."/>
            <person name="Lipzen A."/>
            <person name="Sullivan W."/>
            <person name="Andreopoulos W.B."/>
            <person name="Clum A."/>
            <person name="Lindquist E."/>
            <person name="Daum C."/>
            <person name="Ramamoorthy G.K."/>
            <person name="Gryganskyi A."/>
            <person name="Culley D."/>
            <person name="Magnuson J.K."/>
            <person name="James T.Y."/>
            <person name="O'Malley M.A."/>
            <person name="Stajich J.E."/>
            <person name="Spatafora J.W."/>
            <person name="Visel A."/>
            <person name="Grigoriev I.V."/>
        </authorList>
    </citation>
    <scope>NUCLEOTIDE SEQUENCE [LARGE SCALE GENOMIC DNA]</scope>
    <source>
        <strain evidence="5 6">PL171</strain>
    </source>
</reference>
<dbReference type="GO" id="GO:0045719">
    <property type="term" value="P:negative regulation of glycogen biosynthetic process"/>
    <property type="evidence" value="ECO:0007669"/>
    <property type="project" value="TreeGrafter"/>
</dbReference>
<dbReference type="Gene3D" id="3.30.200.20">
    <property type="entry name" value="Phosphorylase Kinase, domain 1"/>
    <property type="match status" value="1"/>
</dbReference>
<accession>A0A1Y2HLJ5</accession>
<keyword evidence="1" id="KW-0547">Nucleotide-binding</keyword>
<name>A0A1Y2HLJ5_9FUNG</name>
<feature type="region of interest" description="Disordered" evidence="3">
    <location>
        <begin position="166"/>
        <end position="206"/>
    </location>
</feature>
<dbReference type="InterPro" id="IPR008271">
    <property type="entry name" value="Ser/Thr_kinase_AS"/>
</dbReference>
<dbReference type="GO" id="GO:0005634">
    <property type="term" value="C:nucleus"/>
    <property type="evidence" value="ECO:0007669"/>
    <property type="project" value="TreeGrafter"/>
</dbReference>
<dbReference type="Proteomes" id="UP000193411">
    <property type="component" value="Unassembled WGS sequence"/>
</dbReference>
<dbReference type="InterPro" id="IPR011009">
    <property type="entry name" value="Kinase-like_dom_sf"/>
</dbReference>
<evidence type="ECO:0000313" key="6">
    <source>
        <dbReference type="Proteomes" id="UP000193411"/>
    </source>
</evidence>
<dbReference type="InterPro" id="IPR000719">
    <property type="entry name" value="Prot_kinase_dom"/>
</dbReference>
<dbReference type="GO" id="GO:0005524">
    <property type="term" value="F:ATP binding"/>
    <property type="evidence" value="ECO:0007669"/>
    <property type="project" value="UniProtKB-KW"/>
</dbReference>
<evidence type="ECO:0000256" key="1">
    <source>
        <dbReference type="ARBA" id="ARBA00022741"/>
    </source>
</evidence>
<evidence type="ECO:0000313" key="5">
    <source>
        <dbReference type="EMBL" id="ORZ35445.1"/>
    </source>
</evidence>
<protein>
    <submittedName>
        <fullName evidence="5">Kinase-like domain-containing protein</fullName>
    </submittedName>
</protein>
<dbReference type="STRING" id="765915.A0A1Y2HLJ5"/>
<dbReference type="PROSITE" id="PS50011">
    <property type="entry name" value="PROTEIN_KINASE_DOM"/>
    <property type="match status" value="1"/>
</dbReference>
<dbReference type="SMART" id="SM00220">
    <property type="entry name" value="S_TKc"/>
    <property type="match status" value="1"/>
</dbReference>
<dbReference type="AlphaFoldDB" id="A0A1Y2HLJ5"/>
<keyword evidence="2" id="KW-0067">ATP-binding</keyword>